<feature type="compositionally biased region" description="Pro residues" evidence="1">
    <location>
        <begin position="133"/>
        <end position="150"/>
    </location>
</feature>
<name>A0ABV8V8H6_9GAMM</name>
<dbReference type="EMBL" id="JBHSCX010000020">
    <property type="protein sequence ID" value="MFC4363453.1"/>
    <property type="molecule type" value="Genomic_DNA"/>
</dbReference>
<comment type="caution">
    <text evidence="2">The sequence shown here is derived from an EMBL/GenBank/DDBJ whole genome shotgun (WGS) entry which is preliminary data.</text>
</comment>
<sequence length="275" mass="28676">MQTNHGRYTNTRFPAVRRAMGRERAALDDGQLREVLTERFPGADPLEVEDFMRGLQRFARQAAPVAQRALVGAASGAATGMAAGPYGALAGALIGGTAGALTTPSPAPTAAPARRPAPAPRRAARPQPQTSPQTPPPQPSRLQPPQPAAPTPHIALAPSAGGASSPAAAQLLMLLSRPETMQALLGLLLHRGQVPVGATPVPSAAFANALAEFATRAAQEARPLRAARQGYYFDQQGEARCDLADDGARAQLLFEDLFPHTGCACSSHQRPRTSA</sequence>
<proteinExistence type="predicted"/>
<evidence type="ECO:0000256" key="1">
    <source>
        <dbReference type="SAM" id="MobiDB-lite"/>
    </source>
</evidence>
<feature type="compositionally biased region" description="Pro residues" evidence="1">
    <location>
        <begin position="105"/>
        <end position="119"/>
    </location>
</feature>
<dbReference type="Proteomes" id="UP001595840">
    <property type="component" value="Unassembled WGS sequence"/>
</dbReference>
<gene>
    <name evidence="2" type="ORF">ACFOX3_14155</name>
</gene>
<feature type="region of interest" description="Disordered" evidence="1">
    <location>
        <begin position="103"/>
        <end position="162"/>
    </location>
</feature>
<reference evidence="3" key="1">
    <citation type="journal article" date="2019" name="Int. J. Syst. Evol. Microbiol.">
        <title>The Global Catalogue of Microorganisms (GCM) 10K type strain sequencing project: providing services to taxonomists for standard genome sequencing and annotation.</title>
        <authorList>
            <consortium name="The Broad Institute Genomics Platform"/>
            <consortium name="The Broad Institute Genome Sequencing Center for Infectious Disease"/>
            <person name="Wu L."/>
            <person name="Ma J."/>
        </authorList>
    </citation>
    <scope>NUCLEOTIDE SEQUENCE [LARGE SCALE GENOMIC DNA]</scope>
    <source>
        <strain evidence="3">CECT 8570</strain>
    </source>
</reference>
<keyword evidence="3" id="KW-1185">Reference proteome</keyword>
<protein>
    <submittedName>
        <fullName evidence="2">Uncharacterized protein</fullName>
    </submittedName>
</protein>
<evidence type="ECO:0000313" key="3">
    <source>
        <dbReference type="Proteomes" id="UP001595840"/>
    </source>
</evidence>
<organism evidence="2 3">
    <name type="scientific">Simiduia curdlanivorans</name>
    <dbReference type="NCBI Taxonomy" id="1492769"/>
    <lineage>
        <taxon>Bacteria</taxon>
        <taxon>Pseudomonadati</taxon>
        <taxon>Pseudomonadota</taxon>
        <taxon>Gammaproteobacteria</taxon>
        <taxon>Cellvibrionales</taxon>
        <taxon>Cellvibrionaceae</taxon>
        <taxon>Simiduia</taxon>
    </lineage>
</organism>
<evidence type="ECO:0000313" key="2">
    <source>
        <dbReference type="EMBL" id="MFC4363453.1"/>
    </source>
</evidence>
<accession>A0ABV8V8H6</accession>
<dbReference type="RefSeq" id="WP_290261273.1">
    <property type="nucleotide sequence ID" value="NZ_JAUFQG010000004.1"/>
</dbReference>